<dbReference type="GO" id="GO:0016020">
    <property type="term" value="C:membrane"/>
    <property type="evidence" value="ECO:0007669"/>
    <property type="project" value="UniProtKB-SubCell"/>
</dbReference>
<comment type="subcellular location">
    <subcellularLocation>
        <location evidence="1">Membrane</location>
        <topology evidence="1">Multi-pass membrane protein</topology>
    </subcellularLocation>
</comment>
<reference evidence="7 8" key="1">
    <citation type="submission" date="2010-12" db="EMBL/GenBank/DDBJ databases">
        <title>The Genome Sequence of Coprobacillus sp. strain 29_1.</title>
        <authorList>
            <consortium name="The Broad Institute Genome Sequencing Platform"/>
            <person name="Earl A."/>
            <person name="Ward D."/>
            <person name="Feldgarden M."/>
            <person name="Gevers D."/>
            <person name="Daigneault M."/>
            <person name="Sibley C.D."/>
            <person name="White A."/>
            <person name="Strauss J."/>
            <person name="Allen-Vercoe E."/>
            <person name="Young S.K."/>
            <person name="Zeng Q."/>
            <person name="Gargeya S."/>
            <person name="Fitzgerald M."/>
            <person name="Haas B."/>
            <person name="Abouelleil A."/>
            <person name="Alvarado L."/>
            <person name="Arachchi H.M."/>
            <person name="Berlin A."/>
            <person name="Brown A."/>
            <person name="Chapman S.B."/>
            <person name="Chen Z."/>
            <person name="Dunbar C."/>
            <person name="Freedman E."/>
            <person name="Gearin G."/>
            <person name="Gellesch M."/>
            <person name="Goldberg J."/>
            <person name="Griggs A."/>
            <person name="Gujja S."/>
            <person name="Heilman E."/>
            <person name="Heiman D."/>
            <person name="Howarth C."/>
            <person name="Larson L."/>
            <person name="Lui A."/>
            <person name="MacDonald P.J.P."/>
            <person name="Mehta T."/>
            <person name="Montmayeur A."/>
            <person name="Murphy C."/>
            <person name="Neiman D."/>
            <person name="Pearson M."/>
            <person name="Priest M."/>
            <person name="Roberts A."/>
            <person name="Saif S."/>
            <person name="Shea T."/>
            <person name="Shenoy N."/>
            <person name="Sisk P."/>
            <person name="Stolte C."/>
            <person name="Sykes S."/>
            <person name="White J."/>
            <person name="Yandava C."/>
            <person name="Nusbaum C."/>
            <person name="Birren B."/>
        </authorList>
    </citation>
    <scope>NUCLEOTIDE SEQUENCE [LARGE SCALE GENOMIC DNA]</scope>
    <source>
        <strain evidence="7 8">29_1</strain>
    </source>
</reference>
<evidence type="ECO:0000256" key="3">
    <source>
        <dbReference type="ARBA" id="ARBA00022989"/>
    </source>
</evidence>
<keyword evidence="3 5" id="KW-1133">Transmembrane helix</keyword>
<feature type="transmembrane region" description="Helical" evidence="5">
    <location>
        <begin position="64"/>
        <end position="81"/>
    </location>
</feature>
<feature type="transmembrane region" description="Helical" evidence="5">
    <location>
        <begin position="228"/>
        <end position="244"/>
    </location>
</feature>
<sequence length="350" mass="40085">MSFINKESLLWKIIHNAFRFLISLAFIIVFQTLFGVENTLLGVAISVGFTMLPMCNLDIKPWTMFWIIVILYGGSTFVAQLSAVNPWLAFGCNFIFLSLIILLANEPLEYQTNITFLLCFVFSQSTVVSWSQFPMRATAGIVGGIFVGGCVVLNWYRHGYGGKIRVRQQILRCQVNRSYLLRMSFGVSLAMLIGSLFEISKPLWISIVVMSLTQLEFTETLTRIKHRFVGTLVGIIIFFIFFQYLIPQQYAGFVVMFLGYMGFFLPEYKFKQIINAVSALNASLVILDTLTAIENRLLCLVAGIMIVLGIYFITKFIRSLHLKSSEMMKKWADDFFNQLETKKYDMNMFH</sequence>
<feature type="transmembrane region" description="Helical" evidence="5">
    <location>
        <begin position="139"/>
        <end position="158"/>
    </location>
</feature>
<dbReference type="STRING" id="100884.GCA_000269565_01616"/>
<gene>
    <name evidence="7" type="ORF">HMPREF9488_00083</name>
</gene>
<comment type="caution">
    <text evidence="7">The sequence shown here is derived from an EMBL/GenBank/DDBJ whole genome shotgun (WGS) entry which is preliminary data.</text>
</comment>
<feature type="transmembrane region" description="Helical" evidence="5">
    <location>
        <begin position="16"/>
        <end position="34"/>
    </location>
</feature>
<accession>E7G5P5</accession>
<name>E7G5P5_9FIRM</name>
<evidence type="ECO:0000256" key="2">
    <source>
        <dbReference type="ARBA" id="ARBA00022692"/>
    </source>
</evidence>
<feature type="transmembrane region" description="Helical" evidence="5">
    <location>
        <begin position="297"/>
        <end position="317"/>
    </location>
</feature>
<feature type="domain" description="Integral membrane bound transporter" evidence="6">
    <location>
        <begin position="189"/>
        <end position="308"/>
    </location>
</feature>
<feature type="transmembrane region" description="Helical" evidence="5">
    <location>
        <begin position="87"/>
        <end position="104"/>
    </location>
</feature>
<feature type="transmembrane region" description="Helical" evidence="5">
    <location>
        <begin position="203"/>
        <end position="221"/>
    </location>
</feature>
<organism evidence="7 8">
    <name type="scientific">Coprobacillus cateniformis</name>
    <dbReference type="NCBI Taxonomy" id="100884"/>
    <lineage>
        <taxon>Bacteria</taxon>
        <taxon>Bacillati</taxon>
        <taxon>Bacillota</taxon>
        <taxon>Erysipelotrichia</taxon>
        <taxon>Erysipelotrichales</taxon>
        <taxon>Coprobacillaceae</taxon>
        <taxon>Coprobacillus</taxon>
    </lineage>
</organism>
<evidence type="ECO:0000313" key="7">
    <source>
        <dbReference type="EMBL" id="EFW06546.1"/>
    </source>
</evidence>
<dbReference type="EMBL" id="ADKX01000001">
    <property type="protein sequence ID" value="EFW06546.1"/>
    <property type="molecule type" value="Genomic_DNA"/>
</dbReference>
<evidence type="ECO:0000256" key="4">
    <source>
        <dbReference type="ARBA" id="ARBA00023136"/>
    </source>
</evidence>
<evidence type="ECO:0000256" key="1">
    <source>
        <dbReference type="ARBA" id="ARBA00004141"/>
    </source>
</evidence>
<evidence type="ECO:0000256" key="5">
    <source>
        <dbReference type="SAM" id="Phobius"/>
    </source>
</evidence>
<proteinExistence type="predicted"/>
<dbReference type="Pfam" id="PF13515">
    <property type="entry name" value="FUSC_2"/>
    <property type="match status" value="1"/>
</dbReference>
<protein>
    <recommendedName>
        <fullName evidence="6">Integral membrane bound transporter domain-containing protein</fullName>
    </recommendedName>
</protein>
<feature type="transmembrane region" description="Helical" evidence="5">
    <location>
        <begin position="179"/>
        <end position="197"/>
    </location>
</feature>
<dbReference type="HOGENOM" id="CLU_061124_1_1_9"/>
<dbReference type="AlphaFoldDB" id="E7G5P5"/>
<feature type="transmembrane region" description="Helical" evidence="5">
    <location>
        <begin position="250"/>
        <end position="266"/>
    </location>
</feature>
<keyword evidence="2 5" id="KW-0812">Transmembrane</keyword>
<dbReference type="eggNOG" id="COG4129">
    <property type="taxonomic scope" value="Bacteria"/>
</dbReference>
<dbReference type="Proteomes" id="UP000003157">
    <property type="component" value="Unassembled WGS sequence"/>
</dbReference>
<feature type="transmembrane region" description="Helical" evidence="5">
    <location>
        <begin position="273"/>
        <end position="291"/>
    </location>
</feature>
<keyword evidence="8" id="KW-1185">Reference proteome</keyword>
<dbReference type="InterPro" id="IPR049453">
    <property type="entry name" value="Memb_transporter_dom"/>
</dbReference>
<keyword evidence="4 5" id="KW-0472">Membrane</keyword>
<dbReference type="OrthoDB" id="1654636at2"/>
<evidence type="ECO:0000259" key="6">
    <source>
        <dbReference type="Pfam" id="PF13515"/>
    </source>
</evidence>
<dbReference type="RefSeq" id="WP_008787211.1">
    <property type="nucleotide sequence ID" value="NZ_AKCB01000001.1"/>
</dbReference>
<evidence type="ECO:0000313" key="8">
    <source>
        <dbReference type="Proteomes" id="UP000003157"/>
    </source>
</evidence>
<dbReference type="GeneID" id="78229489"/>